<keyword evidence="9" id="KW-1185">Reference proteome</keyword>
<accession>A0A0M2URL5</accession>
<name>A0A0M2URL5_9BACT</name>
<dbReference type="GO" id="GO:0006457">
    <property type="term" value="P:protein folding"/>
    <property type="evidence" value="ECO:0007669"/>
    <property type="project" value="InterPro"/>
</dbReference>
<comment type="subunit">
    <text evidence="3">Homodimer.</text>
</comment>
<evidence type="ECO:0000256" key="6">
    <source>
        <dbReference type="SAM" id="Coils"/>
    </source>
</evidence>
<evidence type="ECO:0000256" key="4">
    <source>
        <dbReference type="RuleBase" id="RU000639"/>
    </source>
</evidence>
<dbReference type="GO" id="GO:0051082">
    <property type="term" value="F:unfolded protein binding"/>
    <property type="evidence" value="ECO:0007669"/>
    <property type="project" value="TreeGrafter"/>
</dbReference>
<feature type="coiled-coil region" evidence="6">
    <location>
        <begin position="32"/>
        <end position="59"/>
    </location>
</feature>
<dbReference type="GO" id="GO:0042803">
    <property type="term" value="F:protein homodimerization activity"/>
    <property type="evidence" value="ECO:0007669"/>
    <property type="project" value="InterPro"/>
</dbReference>
<dbReference type="GO" id="GO:0000774">
    <property type="term" value="F:adenyl-nucleotide exchange factor activity"/>
    <property type="evidence" value="ECO:0007669"/>
    <property type="project" value="InterPro"/>
</dbReference>
<sequence>MSNGTEKDANPSEKMEVVQPSEVLFAEQQIIIQSLKQELEVNKKRISELQESMRRLAADFENYKKWAAKERQTIERTAAESLIKKLLDIYECLGKAVCTTTDTKENDLLEGVKMIYKEFSRILKSEGLEPIPSVGLHLDVYKHEVMMQKVNNDVPEDTVLEEIQRGYLLNNLVLRAAKVVVSQKSKISETTQEPEKPEEEKGG</sequence>
<keyword evidence="3" id="KW-0963">Cytoplasm</keyword>
<feature type="region of interest" description="Disordered" evidence="7">
    <location>
        <begin position="183"/>
        <end position="203"/>
    </location>
</feature>
<dbReference type="SUPFAM" id="SSF58014">
    <property type="entry name" value="Coiled-coil domain of nucleotide exchange factor GrpE"/>
    <property type="match status" value="1"/>
</dbReference>
<dbReference type="InterPro" id="IPR013805">
    <property type="entry name" value="GrpE_CC"/>
</dbReference>
<evidence type="ECO:0000313" key="8">
    <source>
        <dbReference type="EMBL" id="KKO18708.1"/>
    </source>
</evidence>
<dbReference type="Gene3D" id="3.90.20.20">
    <property type="match status" value="1"/>
</dbReference>
<evidence type="ECO:0000256" key="1">
    <source>
        <dbReference type="ARBA" id="ARBA00009054"/>
    </source>
</evidence>
<keyword evidence="2 3" id="KW-0143">Chaperone</keyword>
<evidence type="ECO:0000256" key="2">
    <source>
        <dbReference type="ARBA" id="ARBA00023186"/>
    </source>
</evidence>
<comment type="similarity">
    <text evidence="1 3 5">Belongs to the GrpE family.</text>
</comment>
<evidence type="ECO:0000256" key="3">
    <source>
        <dbReference type="HAMAP-Rule" id="MF_01151"/>
    </source>
</evidence>
<protein>
    <recommendedName>
        <fullName evidence="3 4">Protein GrpE</fullName>
    </recommendedName>
    <alternativeName>
        <fullName evidence="3">HSP-70 cofactor</fullName>
    </alternativeName>
</protein>
<dbReference type="Proteomes" id="UP000034954">
    <property type="component" value="Unassembled WGS sequence"/>
</dbReference>
<dbReference type="PANTHER" id="PTHR21237">
    <property type="entry name" value="GRPE PROTEIN"/>
    <property type="match status" value="1"/>
</dbReference>
<dbReference type="InterPro" id="IPR000740">
    <property type="entry name" value="GrpE"/>
</dbReference>
<gene>
    <name evidence="3" type="primary">grpE</name>
    <name evidence="8" type="ORF">BROFUL_02587</name>
</gene>
<comment type="subcellular location">
    <subcellularLocation>
        <location evidence="3">Cytoplasm</location>
    </subcellularLocation>
</comment>
<dbReference type="PANTHER" id="PTHR21237:SF23">
    <property type="entry name" value="GRPE PROTEIN HOMOLOG, MITOCHONDRIAL"/>
    <property type="match status" value="1"/>
</dbReference>
<dbReference type="PROSITE" id="PS01071">
    <property type="entry name" value="GRPE"/>
    <property type="match status" value="1"/>
</dbReference>
<dbReference type="GO" id="GO:0051087">
    <property type="term" value="F:protein-folding chaperone binding"/>
    <property type="evidence" value="ECO:0007669"/>
    <property type="project" value="InterPro"/>
</dbReference>
<dbReference type="Pfam" id="PF01025">
    <property type="entry name" value="GrpE"/>
    <property type="match status" value="1"/>
</dbReference>
<organism evidence="8 9">
    <name type="scientific">Candidatus Brocadia fulgida</name>
    <dbReference type="NCBI Taxonomy" id="380242"/>
    <lineage>
        <taxon>Bacteria</taxon>
        <taxon>Pseudomonadati</taxon>
        <taxon>Planctomycetota</taxon>
        <taxon>Candidatus Brocadiia</taxon>
        <taxon>Candidatus Brocadiales</taxon>
        <taxon>Candidatus Brocadiaceae</taxon>
        <taxon>Candidatus Brocadia</taxon>
    </lineage>
</organism>
<dbReference type="SUPFAM" id="SSF51064">
    <property type="entry name" value="Head domain of nucleotide exchange factor GrpE"/>
    <property type="match status" value="1"/>
</dbReference>
<comment type="caution">
    <text evidence="8">The sequence shown here is derived from an EMBL/GenBank/DDBJ whole genome shotgun (WGS) entry which is preliminary data.</text>
</comment>
<dbReference type="AlphaFoldDB" id="A0A0M2URL5"/>
<feature type="compositionally biased region" description="Basic and acidic residues" evidence="7">
    <location>
        <begin position="193"/>
        <end position="203"/>
    </location>
</feature>
<dbReference type="HAMAP" id="MF_01151">
    <property type="entry name" value="GrpE"/>
    <property type="match status" value="1"/>
</dbReference>
<dbReference type="PRINTS" id="PR00773">
    <property type="entry name" value="GRPEPROTEIN"/>
</dbReference>
<proteinExistence type="inferred from homology"/>
<comment type="function">
    <text evidence="3 4">Participates actively in the response to hyperosmotic and heat shock by preventing the aggregation of stress-denatured proteins, in association with DnaK and GrpE. It is the nucleotide exchange factor for DnaK and may function as a thermosensor. Unfolded proteins bind initially to DnaJ; upon interaction with the DnaJ-bound protein, DnaK hydrolyzes its bound ATP, resulting in the formation of a stable complex. GrpE releases ADP from DnaK; ATP binding to DnaK triggers the release of the substrate protein, thus completing the reaction cycle. Several rounds of ATP-dependent interactions between DnaJ, DnaK and GrpE are required for fully efficient folding.</text>
</comment>
<dbReference type="InterPro" id="IPR009012">
    <property type="entry name" value="GrpE_head"/>
</dbReference>
<evidence type="ECO:0000313" key="9">
    <source>
        <dbReference type="Proteomes" id="UP000034954"/>
    </source>
</evidence>
<dbReference type="CDD" id="cd00446">
    <property type="entry name" value="GrpE"/>
    <property type="match status" value="1"/>
</dbReference>
<evidence type="ECO:0000256" key="5">
    <source>
        <dbReference type="RuleBase" id="RU004478"/>
    </source>
</evidence>
<reference evidence="8 9" key="1">
    <citation type="journal article" date="2013" name="BMC Microbiol.">
        <title>Identification of the type II cytochrome c maturation pathway in anammox bacteria by comparative genomics.</title>
        <authorList>
            <person name="Ferousi C."/>
            <person name="Speth D.R."/>
            <person name="Reimann J."/>
            <person name="Op den Camp H.J."/>
            <person name="Allen J.W."/>
            <person name="Keltjens J.T."/>
            <person name="Jetten M.S."/>
        </authorList>
    </citation>
    <scope>NUCLEOTIDE SEQUENCE [LARGE SCALE GENOMIC DNA]</scope>
    <source>
        <strain evidence="8">RU1</strain>
    </source>
</reference>
<dbReference type="EMBL" id="LAQJ01000239">
    <property type="protein sequence ID" value="KKO18708.1"/>
    <property type="molecule type" value="Genomic_DNA"/>
</dbReference>
<keyword evidence="3 4" id="KW-0346">Stress response</keyword>
<dbReference type="Gene3D" id="2.30.22.10">
    <property type="entry name" value="Head domain of nucleotide exchange factor GrpE"/>
    <property type="match status" value="1"/>
</dbReference>
<evidence type="ECO:0000256" key="7">
    <source>
        <dbReference type="SAM" id="MobiDB-lite"/>
    </source>
</evidence>
<dbReference type="GO" id="GO:0005737">
    <property type="term" value="C:cytoplasm"/>
    <property type="evidence" value="ECO:0007669"/>
    <property type="project" value="UniProtKB-SubCell"/>
</dbReference>
<keyword evidence="6" id="KW-0175">Coiled coil</keyword>